<proteinExistence type="predicted"/>
<evidence type="ECO:0000313" key="1">
    <source>
        <dbReference type="EMBL" id="GGM73771.1"/>
    </source>
</evidence>
<keyword evidence="2" id="KW-1185">Reference proteome</keyword>
<dbReference type="EMBL" id="BMNY01000001">
    <property type="protein sequence ID" value="GGM73771.1"/>
    <property type="molecule type" value="Genomic_DNA"/>
</dbReference>
<reference evidence="1" key="1">
    <citation type="journal article" date="2014" name="Int. J. Syst. Evol. Microbiol.">
        <title>Complete genome sequence of Corynebacterium casei LMG S-19264T (=DSM 44701T), isolated from a smear-ripened cheese.</title>
        <authorList>
            <consortium name="US DOE Joint Genome Institute (JGI-PGF)"/>
            <person name="Walter F."/>
            <person name="Albersmeier A."/>
            <person name="Kalinowski J."/>
            <person name="Ruckert C."/>
        </authorList>
    </citation>
    <scope>NUCLEOTIDE SEQUENCE</scope>
    <source>
        <strain evidence="1">JCM 13583</strain>
    </source>
</reference>
<dbReference type="RefSeq" id="WP_188680783.1">
    <property type="nucleotide sequence ID" value="NZ_BMNY01000001.1"/>
</dbReference>
<evidence type="ECO:0000313" key="2">
    <source>
        <dbReference type="Proteomes" id="UP000632195"/>
    </source>
</evidence>
<dbReference type="Proteomes" id="UP000632195">
    <property type="component" value="Unassembled WGS sequence"/>
</dbReference>
<accession>A0AA37BRD4</accession>
<reference evidence="1" key="2">
    <citation type="submission" date="2022-09" db="EMBL/GenBank/DDBJ databases">
        <authorList>
            <person name="Sun Q."/>
            <person name="Ohkuma M."/>
        </authorList>
    </citation>
    <scope>NUCLEOTIDE SEQUENCE</scope>
    <source>
        <strain evidence="1">JCM 13583</strain>
    </source>
</reference>
<organism evidence="1 2">
    <name type="scientific">Thermogymnomonas acidicola</name>
    <dbReference type="NCBI Taxonomy" id="399579"/>
    <lineage>
        <taxon>Archaea</taxon>
        <taxon>Methanobacteriati</taxon>
        <taxon>Thermoplasmatota</taxon>
        <taxon>Thermoplasmata</taxon>
        <taxon>Thermoplasmatales</taxon>
        <taxon>Thermogymnomonas</taxon>
    </lineage>
</organism>
<sequence length="167" mass="17822">MKGWLAAILAIVVVAVGIGIGHAAASAINYSSQQQVLNITAVSPTNITINSTDYKDTFNITVNFTTTDATVYIYDLPPAIEAQANGSGNFTVTQLINLTSSTSTTIYPKSSSVPLRAPDSYSYILTFSVNPEAYAFASNGTYNLTIVVENEYTNLNALTHVSLVVQK</sequence>
<gene>
    <name evidence="1" type="ORF">GCM10007108_09660</name>
</gene>
<protein>
    <submittedName>
        <fullName evidence="1">Uncharacterized protein</fullName>
    </submittedName>
</protein>
<comment type="caution">
    <text evidence="1">The sequence shown here is derived from an EMBL/GenBank/DDBJ whole genome shotgun (WGS) entry which is preliminary data.</text>
</comment>
<name>A0AA37BRD4_9ARCH</name>
<dbReference type="AlphaFoldDB" id="A0AA37BRD4"/>